<dbReference type="InParanoid" id="A0A3P8W7N5"/>
<evidence type="ECO:0008006" key="3">
    <source>
        <dbReference type="Google" id="ProtNLM"/>
    </source>
</evidence>
<dbReference type="CDD" id="cd00063">
    <property type="entry name" value="FN3"/>
    <property type="match status" value="1"/>
</dbReference>
<dbReference type="AlphaFoldDB" id="A0A3P8W7N5"/>
<sequence>NYCIKGTSWDAEGRQGDDYTACQITSSGRTFGVFVYWIPVQGGDTYVVWISDGENCTATSESFCSIDPVECGESYTVSIVASNNAGSSEPSVPTQFVTPCPPENIWVDEPEPSNCTLMWDPVALVDFYIAYIKRDDGYELSCNTSEASCNFFCMC</sequence>
<reference evidence="1" key="3">
    <citation type="submission" date="2025-09" db="UniProtKB">
        <authorList>
            <consortium name="Ensembl"/>
        </authorList>
    </citation>
    <scope>IDENTIFICATION</scope>
</reference>
<keyword evidence="2" id="KW-1185">Reference proteome</keyword>
<reference evidence="1" key="2">
    <citation type="submission" date="2025-08" db="UniProtKB">
        <authorList>
            <consortium name="Ensembl"/>
        </authorList>
    </citation>
    <scope>IDENTIFICATION</scope>
</reference>
<dbReference type="InterPro" id="IPR036116">
    <property type="entry name" value="FN3_sf"/>
</dbReference>
<dbReference type="PANTHER" id="PTHR47135:SF1">
    <property type="entry name" value="FIBRONECTIN TYPE III DOMAIN-CONTAINING PROTEIN 7"/>
    <property type="match status" value="1"/>
</dbReference>
<protein>
    <recommendedName>
        <fullName evidence="3">Fibronectin type-III domain-containing protein</fullName>
    </recommendedName>
</protein>
<dbReference type="PANTHER" id="PTHR47135">
    <property type="entry name" value="FIBRONECTIN TYPE III DOMAIN-CONTAINING PROTEIN 7"/>
    <property type="match status" value="1"/>
</dbReference>
<dbReference type="OMA" id="NTSEASC"/>
<dbReference type="Proteomes" id="UP000265120">
    <property type="component" value="Chromosome 20"/>
</dbReference>
<evidence type="ECO:0000313" key="2">
    <source>
        <dbReference type="Proteomes" id="UP000265120"/>
    </source>
</evidence>
<dbReference type="Gene3D" id="2.60.40.10">
    <property type="entry name" value="Immunoglobulins"/>
    <property type="match status" value="1"/>
</dbReference>
<evidence type="ECO:0000313" key="1">
    <source>
        <dbReference type="Ensembl" id="ENSCSEP00000023553.1"/>
    </source>
</evidence>
<organism evidence="1 2">
    <name type="scientific">Cynoglossus semilaevis</name>
    <name type="common">Tongue sole</name>
    <dbReference type="NCBI Taxonomy" id="244447"/>
    <lineage>
        <taxon>Eukaryota</taxon>
        <taxon>Metazoa</taxon>
        <taxon>Chordata</taxon>
        <taxon>Craniata</taxon>
        <taxon>Vertebrata</taxon>
        <taxon>Euteleostomi</taxon>
        <taxon>Actinopterygii</taxon>
        <taxon>Neopterygii</taxon>
        <taxon>Teleostei</taxon>
        <taxon>Neoteleostei</taxon>
        <taxon>Acanthomorphata</taxon>
        <taxon>Carangaria</taxon>
        <taxon>Pleuronectiformes</taxon>
        <taxon>Pleuronectoidei</taxon>
        <taxon>Cynoglossidae</taxon>
        <taxon>Cynoglossinae</taxon>
        <taxon>Cynoglossus</taxon>
    </lineage>
</organism>
<accession>A0A3P8W7N5</accession>
<proteinExistence type="predicted"/>
<dbReference type="InterPro" id="IPR003961">
    <property type="entry name" value="FN3_dom"/>
</dbReference>
<name>A0A3P8W7N5_CYNSE</name>
<dbReference type="GeneTree" id="ENSGT00390000004674"/>
<dbReference type="InterPro" id="IPR013783">
    <property type="entry name" value="Ig-like_fold"/>
</dbReference>
<dbReference type="Ensembl" id="ENSCSET00000023861.1">
    <property type="protein sequence ID" value="ENSCSEP00000023553.1"/>
    <property type="gene ID" value="ENSCSEG00000015022.1"/>
</dbReference>
<reference evidence="1 2" key="1">
    <citation type="journal article" date="2014" name="Nat. Genet.">
        <title>Whole-genome sequence of a flatfish provides insights into ZW sex chromosome evolution and adaptation to a benthic lifestyle.</title>
        <authorList>
            <person name="Chen S."/>
            <person name="Zhang G."/>
            <person name="Shao C."/>
            <person name="Huang Q."/>
            <person name="Liu G."/>
            <person name="Zhang P."/>
            <person name="Song W."/>
            <person name="An N."/>
            <person name="Chalopin D."/>
            <person name="Volff J.N."/>
            <person name="Hong Y."/>
            <person name="Li Q."/>
            <person name="Sha Z."/>
            <person name="Zhou H."/>
            <person name="Xie M."/>
            <person name="Yu Q."/>
            <person name="Liu Y."/>
            <person name="Xiang H."/>
            <person name="Wang N."/>
            <person name="Wu K."/>
            <person name="Yang C."/>
            <person name="Zhou Q."/>
            <person name="Liao X."/>
            <person name="Yang L."/>
            <person name="Hu Q."/>
            <person name="Zhang J."/>
            <person name="Meng L."/>
            <person name="Jin L."/>
            <person name="Tian Y."/>
            <person name="Lian J."/>
            <person name="Yang J."/>
            <person name="Miao G."/>
            <person name="Liu S."/>
            <person name="Liang Z."/>
            <person name="Yan F."/>
            <person name="Li Y."/>
            <person name="Sun B."/>
            <person name="Zhang H."/>
            <person name="Zhang J."/>
            <person name="Zhu Y."/>
            <person name="Du M."/>
            <person name="Zhao Y."/>
            <person name="Schartl M."/>
            <person name="Tang Q."/>
            <person name="Wang J."/>
        </authorList>
    </citation>
    <scope>NUCLEOTIDE SEQUENCE</scope>
</reference>
<dbReference type="SUPFAM" id="SSF49265">
    <property type="entry name" value="Fibronectin type III"/>
    <property type="match status" value="1"/>
</dbReference>